<dbReference type="InterPro" id="IPR000182">
    <property type="entry name" value="GNAT_dom"/>
</dbReference>
<reference evidence="2 3" key="1">
    <citation type="submission" date="2015-03" db="EMBL/GenBank/DDBJ databases">
        <title>Genome Sequence of Kiloniella spongiae MEBiC09566, isolated from a marine sponge.</title>
        <authorList>
            <person name="Shao Z."/>
            <person name="Wang L."/>
            <person name="Li X."/>
        </authorList>
    </citation>
    <scope>NUCLEOTIDE SEQUENCE [LARGE SCALE GENOMIC DNA]</scope>
    <source>
        <strain evidence="2 3">MEBiC09566</strain>
    </source>
</reference>
<dbReference type="PROSITE" id="PS51186">
    <property type="entry name" value="GNAT"/>
    <property type="match status" value="1"/>
</dbReference>
<gene>
    <name evidence="2" type="ORF">WH96_19465</name>
</gene>
<name>A0A0H2MAD9_9PROT</name>
<keyword evidence="3" id="KW-1185">Reference proteome</keyword>
<dbReference type="STRING" id="1489064.WH96_19465"/>
<dbReference type="SUPFAM" id="SSF55729">
    <property type="entry name" value="Acyl-CoA N-acyltransferases (Nat)"/>
    <property type="match status" value="1"/>
</dbReference>
<dbReference type="PANTHER" id="PTHR43072">
    <property type="entry name" value="N-ACETYLTRANSFERASE"/>
    <property type="match status" value="1"/>
</dbReference>
<dbReference type="PANTHER" id="PTHR43072:SF8">
    <property type="entry name" value="ACYLTRANSFERASE FABY-RELATED"/>
    <property type="match status" value="1"/>
</dbReference>
<protein>
    <submittedName>
        <fullName evidence="2">GCN5 family acetyltransferase</fullName>
    </submittedName>
</protein>
<accession>A0A0H2MAD9</accession>
<sequence>MSRLSKDQITIRNVEDADIAFIQEIYADEVLHGVSSWEENPPDQTEMLNRKNGIVGGGYPYRVAVQNDKVVGYAYASPYRPRPGYRYTVENSIYIHKDVRGLGLGRLLLEDLINECEIRGYRQMIAVIGDSENLPSIDFHQKMGFELAGTIKSIGFKFGRWMDSVLMQRPLNDGSDSLPE</sequence>
<feature type="domain" description="N-acetyltransferase" evidence="1">
    <location>
        <begin position="9"/>
        <end position="172"/>
    </location>
</feature>
<evidence type="ECO:0000313" key="2">
    <source>
        <dbReference type="EMBL" id="KLN59146.1"/>
    </source>
</evidence>
<dbReference type="EMBL" id="LAQL01000019">
    <property type="protein sequence ID" value="KLN59146.1"/>
    <property type="molecule type" value="Genomic_DNA"/>
</dbReference>
<proteinExistence type="predicted"/>
<dbReference type="PATRIC" id="fig|1489064.4.peg.909"/>
<dbReference type="RefSeq" id="WP_047765893.1">
    <property type="nucleotide sequence ID" value="NZ_LAQL01000019.1"/>
</dbReference>
<dbReference type="Proteomes" id="UP000035444">
    <property type="component" value="Unassembled WGS sequence"/>
</dbReference>
<evidence type="ECO:0000259" key="1">
    <source>
        <dbReference type="PROSITE" id="PS51186"/>
    </source>
</evidence>
<dbReference type="Gene3D" id="3.40.630.30">
    <property type="match status" value="1"/>
</dbReference>
<dbReference type="AlphaFoldDB" id="A0A0H2MAD9"/>
<organism evidence="2 3">
    <name type="scientific">Kiloniella spongiae</name>
    <dbReference type="NCBI Taxonomy" id="1489064"/>
    <lineage>
        <taxon>Bacteria</taxon>
        <taxon>Pseudomonadati</taxon>
        <taxon>Pseudomonadota</taxon>
        <taxon>Alphaproteobacteria</taxon>
        <taxon>Rhodospirillales</taxon>
        <taxon>Kiloniellaceae</taxon>
        <taxon>Kiloniella</taxon>
    </lineage>
</organism>
<dbReference type="GO" id="GO:0016747">
    <property type="term" value="F:acyltransferase activity, transferring groups other than amino-acyl groups"/>
    <property type="evidence" value="ECO:0007669"/>
    <property type="project" value="InterPro"/>
</dbReference>
<dbReference type="OrthoDB" id="5459937at2"/>
<comment type="caution">
    <text evidence="2">The sequence shown here is derived from an EMBL/GenBank/DDBJ whole genome shotgun (WGS) entry which is preliminary data.</text>
</comment>
<keyword evidence="2" id="KW-0808">Transferase</keyword>
<dbReference type="InterPro" id="IPR016181">
    <property type="entry name" value="Acyl_CoA_acyltransferase"/>
</dbReference>
<evidence type="ECO:0000313" key="3">
    <source>
        <dbReference type="Proteomes" id="UP000035444"/>
    </source>
</evidence>
<dbReference type="Pfam" id="PF13420">
    <property type="entry name" value="Acetyltransf_4"/>
    <property type="match status" value="1"/>
</dbReference>